<evidence type="ECO:0000256" key="1">
    <source>
        <dbReference type="SAM" id="MobiDB-lite"/>
    </source>
</evidence>
<evidence type="ECO:0000313" key="4">
    <source>
        <dbReference type="EMBL" id="MBA8989383.1"/>
    </source>
</evidence>
<feature type="chain" id="PRO_5043733333" description="DUF4232 domain-containing protein" evidence="2">
    <location>
        <begin position="23"/>
        <end position="221"/>
    </location>
</feature>
<sequence>MQRRVRTPVLIATGLAAVGLLAGCSSDGTPAPTATATATKTVTAAPSPEPSSTASTSAASSPAPSGGAAGGSGGVAACATSSLAGSIEAGSGGAAGSTYVHLVLRNTGATTCTLQGWPGVSFVGDTNGTQLGNAASEDRASAHPTVTLAAGQEAVAPLKITNSENYPSGKCDPVSPDGFRVYPPGSKQSLFVAATDYTACRSTDVTVLNVQALVPEGQAAD</sequence>
<feature type="signal peptide" evidence="2">
    <location>
        <begin position="1"/>
        <end position="22"/>
    </location>
</feature>
<dbReference type="Pfam" id="PF14016">
    <property type="entry name" value="DUF4232"/>
    <property type="match status" value="1"/>
</dbReference>
<dbReference type="Proteomes" id="UP000590225">
    <property type="component" value="Unassembled WGS sequence"/>
</dbReference>
<proteinExistence type="predicted"/>
<gene>
    <name evidence="4" type="ORF">FHW23_000615</name>
</gene>
<protein>
    <recommendedName>
        <fullName evidence="3">DUF4232 domain-containing protein</fullName>
    </recommendedName>
</protein>
<evidence type="ECO:0000313" key="5">
    <source>
        <dbReference type="Proteomes" id="UP000590225"/>
    </source>
</evidence>
<accession>A0AAW3T2V0</accession>
<reference evidence="4 5" key="1">
    <citation type="submission" date="2020-07" db="EMBL/GenBank/DDBJ databases">
        <title>Above-ground endophytic microbial communities from plants in different locations in the United States.</title>
        <authorList>
            <person name="Frank C."/>
        </authorList>
    </citation>
    <scope>NUCLEOTIDE SEQUENCE [LARGE SCALE GENOMIC DNA]</scope>
    <source>
        <strain evidence="4 5">WPL5_2</strain>
    </source>
</reference>
<organism evidence="4 5">
    <name type="scientific">Curtobacterium pusillum</name>
    <dbReference type="NCBI Taxonomy" id="69373"/>
    <lineage>
        <taxon>Bacteria</taxon>
        <taxon>Bacillati</taxon>
        <taxon>Actinomycetota</taxon>
        <taxon>Actinomycetes</taxon>
        <taxon>Micrococcales</taxon>
        <taxon>Microbacteriaceae</taxon>
        <taxon>Curtobacterium</taxon>
    </lineage>
</organism>
<dbReference type="InterPro" id="IPR025326">
    <property type="entry name" value="DUF4232"/>
</dbReference>
<dbReference type="EMBL" id="JACGXP010000001">
    <property type="protein sequence ID" value="MBA8989383.1"/>
    <property type="molecule type" value="Genomic_DNA"/>
</dbReference>
<feature type="domain" description="DUF4232" evidence="3">
    <location>
        <begin position="78"/>
        <end position="211"/>
    </location>
</feature>
<comment type="caution">
    <text evidence="4">The sequence shown here is derived from an EMBL/GenBank/DDBJ whole genome shotgun (WGS) entry which is preliminary data.</text>
</comment>
<evidence type="ECO:0000256" key="2">
    <source>
        <dbReference type="SAM" id="SignalP"/>
    </source>
</evidence>
<name>A0AAW3T2V0_9MICO</name>
<evidence type="ECO:0000259" key="3">
    <source>
        <dbReference type="Pfam" id="PF14016"/>
    </source>
</evidence>
<dbReference type="AlphaFoldDB" id="A0AAW3T2V0"/>
<feature type="region of interest" description="Disordered" evidence="1">
    <location>
        <begin position="29"/>
        <end position="72"/>
    </location>
</feature>
<dbReference type="PROSITE" id="PS51257">
    <property type="entry name" value="PROKAR_LIPOPROTEIN"/>
    <property type="match status" value="1"/>
</dbReference>
<feature type="compositionally biased region" description="Low complexity" evidence="1">
    <location>
        <begin position="29"/>
        <end position="66"/>
    </location>
</feature>
<keyword evidence="2" id="KW-0732">Signal</keyword>
<dbReference type="RefSeq" id="WP_182515110.1">
    <property type="nucleotide sequence ID" value="NZ_JACGXP010000001.1"/>
</dbReference>